<sequence length="147" mass="16982">MPRIPHGEVLVFGLANIQIIMSWLGAPEFMDRGYHAWIDRASQLPKPVMQIYLSHVVKKQPDPWAIVALLGGEVPQPIREGTREFADLPPNKYVPEGVSGKNIAKLYKWMEEGHVDRFPSEAITHLNTVNQFYVVYQNFYKTWKFIM</sequence>
<name>A0AAF0EGK4_9BASI</name>
<dbReference type="EMBL" id="CP119893">
    <property type="protein sequence ID" value="WFD26052.1"/>
    <property type="molecule type" value="Genomic_DNA"/>
</dbReference>
<keyword evidence="2" id="KW-1185">Reference proteome</keyword>
<protein>
    <submittedName>
        <fullName evidence="1">Uncharacterized protein</fullName>
    </submittedName>
</protein>
<dbReference type="AlphaFoldDB" id="A0AAF0EGK4"/>
<evidence type="ECO:0000313" key="2">
    <source>
        <dbReference type="Proteomes" id="UP001213623"/>
    </source>
</evidence>
<reference evidence="1" key="1">
    <citation type="submission" date="2023-03" db="EMBL/GenBank/DDBJ databases">
        <title>Mating type loci evolution in Malassezia.</title>
        <authorList>
            <person name="Coelho M.A."/>
        </authorList>
    </citation>
    <scope>NUCLEOTIDE SEQUENCE</scope>
    <source>
        <strain evidence="1">CBS 9557</strain>
    </source>
</reference>
<organism evidence="1 2">
    <name type="scientific">Malassezia nana</name>
    <dbReference type="NCBI Taxonomy" id="180528"/>
    <lineage>
        <taxon>Eukaryota</taxon>
        <taxon>Fungi</taxon>
        <taxon>Dikarya</taxon>
        <taxon>Basidiomycota</taxon>
        <taxon>Ustilaginomycotina</taxon>
        <taxon>Malasseziomycetes</taxon>
        <taxon>Malasseziales</taxon>
        <taxon>Malasseziaceae</taxon>
        <taxon>Malassezia</taxon>
    </lineage>
</organism>
<evidence type="ECO:0000313" key="1">
    <source>
        <dbReference type="EMBL" id="WFD26052.1"/>
    </source>
</evidence>
<dbReference type="Proteomes" id="UP001213623">
    <property type="component" value="Chromosome 2"/>
</dbReference>
<gene>
    <name evidence="1" type="ORF">MNAN1_001027</name>
</gene>
<proteinExistence type="predicted"/>
<accession>A0AAF0EGK4</accession>